<keyword evidence="3" id="KW-1185">Reference proteome</keyword>
<accession>V2Y218</accession>
<reference evidence="2 3" key="1">
    <citation type="submission" date="2013-06" db="EMBL/GenBank/DDBJ databases">
        <authorList>
            <person name="Weinstock G."/>
            <person name="Sodergren E."/>
            <person name="Clifton S."/>
            <person name="Fulton L."/>
            <person name="Fulton B."/>
            <person name="Courtney L."/>
            <person name="Fronick C."/>
            <person name="Harrison M."/>
            <person name="Strong C."/>
            <person name="Farmer C."/>
            <person name="Delahaunty K."/>
            <person name="Markovic C."/>
            <person name="Hall O."/>
            <person name="Minx P."/>
            <person name="Tomlinson C."/>
            <person name="Mitreva M."/>
            <person name="Nelson J."/>
            <person name="Hou S."/>
            <person name="Wollam A."/>
            <person name="Pepin K.H."/>
            <person name="Johnson M."/>
            <person name="Bhonagiri V."/>
            <person name="Nash W.E."/>
            <person name="Warren W."/>
            <person name="Chinwalla A."/>
            <person name="Mardis E.R."/>
            <person name="Wilson R.K."/>
        </authorList>
    </citation>
    <scope>NUCLEOTIDE SEQUENCE [LARGE SCALE GENOMIC DNA]</scope>
    <source>
        <strain evidence="2 3">ATCC 51271</strain>
    </source>
</reference>
<evidence type="ECO:0000256" key="1">
    <source>
        <dbReference type="SAM" id="Phobius"/>
    </source>
</evidence>
<organism evidence="2 3">
    <name type="scientific">Catonella morbi ATCC 51271</name>
    <dbReference type="NCBI Taxonomy" id="592026"/>
    <lineage>
        <taxon>Bacteria</taxon>
        <taxon>Bacillati</taxon>
        <taxon>Bacillota</taxon>
        <taxon>Clostridia</taxon>
        <taxon>Lachnospirales</taxon>
        <taxon>Lachnospiraceae</taxon>
        <taxon>Catonella</taxon>
    </lineage>
</organism>
<name>V2Y218_9FIRM</name>
<dbReference type="Proteomes" id="UP000018227">
    <property type="component" value="Unassembled WGS sequence"/>
</dbReference>
<protein>
    <submittedName>
        <fullName evidence="2">Uncharacterized protein</fullName>
    </submittedName>
</protein>
<feature type="transmembrane region" description="Helical" evidence="1">
    <location>
        <begin position="21"/>
        <end position="38"/>
    </location>
</feature>
<evidence type="ECO:0000313" key="3">
    <source>
        <dbReference type="Proteomes" id="UP000018227"/>
    </source>
</evidence>
<dbReference type="HOGENOM" id="CLU_3231303_0_0_9"/>
<keyword evidence="1" id="KW-0812">Transmembrane</keyword>
<dbReference type="EMBL" id="ACIL03000016">
    <property type="protein sequence ID" value="ESL02102.1"/>
    <property type="molecule type" value="Genomic_DNA"/>
</dbReference>
<keyword evidence="1" id="KW-1133">Transmembrane helix</keyword>
<comment type="caution">
    <text evidence="2">The sequence shown here is derived from an EMBL/GenBank/DDBJ whole genome shotgun (WGS) entry which is preliminary data.</text>
</comment>
<gene>
    <name evidence="2" type="ORF">GCWU0000282_002236</name>
</gene>
<proteinExistence type="predicted"/>
<evidence type="ECO:0000313" key="2">
    <source>
        <dbReference type="EMBL" id="ESL02102.1"/>
    </source>
</evidence>
<sequence>MQYIKKIPNFYRDNNGRKNCNFIYVKTMINLKLLILTFREVLK</sequence>
<keyword evidence="1" id="KW-0472">Membrane</keyword>
<dbReference type="AlphaFoldDB" id="V2Y218"/>